<dbReference type="AlphaFoldDB" id="A0A0N5CRX2"/>
<organism evidence="3">
    <name type="scientific">Thelazia callipaeda</name>
    <name type="common">Oriental eyeworm</name>
    <name type="synonym">Parasitic nematode</name>
    <dbReference type="NCBI Taxonomy" id="103827"/>
    <lineage>
        <taxon>Eukaryota</taxon>
        <taxon>Metazoa</taxon>
        <taxon>Ecdysozoa</taxon>
        <taxon>Nematoda</taxon>
        <taxon>Chromadorea</taxon>
        <taxon>Rhabditida</taxon>
        <taxon>Spirurina</taxon>
        <taxon>Spiruromorpha</taxon>
        <taxon>Thelazioidea</taxon>
        <taxon>Thelaziidae</taxon>
        <taxon>Thelazia</taxon>
    </lineage>
</organism>
<dbReference type="EMBL" id="UYYF01000850">
    <property type="protein sequence ID" value="VDM99207.1"/>
    <property type="molecule type" value="Genomic_DNA"/>
</dbReference>
<dbReference type="WBParaSite" id="TCLT_0000297201-mRNA-1">
    <property type="protein sequence ID" value="TCLT_0000297201-mRNA-1"/>
    <property type="gene ID" value="TCLT_0000297201"/>
</dbReference>
<evidence type="ECO:0000313" key="1">
    <source>
        <dbReference type="EMBL" id="VDM99207.1"/>
    </source>
</evidence>
<evidence type="ECO:0000313" key="3">
    <source>
        <dbReference type="WBParaSite" id="TCLT_0000297201-mRNA-1"/>
    </source>
</evidence>
<reference evidence="1 2" key="2">
    <citation type="submission" date="2018-11" db="EMBL/GenBank/DDBJ databases">
        <authorList>
            <consortium name="Pathogen Informatics"/>
        </authorList>
    </citation>
    <scope>NUCLEOTIDE SEQUENCE [LARGE SCALE GENOMIC DNA]</scope>
</reference>
<reference evidence="3" key="1">
    <citation type="submission" date="2017-02" db="UniProtKB">
        <authorList>
            <consortium name="WormBaseParasite"/>
        </authorList>
    </citation>
    <scope>IDENTIFICATION</scope>
</reference>
<name>A0A0N5CRX2_THECL</name>
<gene>
    <name evidence="1" type="ORF">TCLT_LOCUS2973</name>
</gene>
<evidence type="ECO:0000313" key="2">
    <source>
        <dbReference type="Proteomes" id="UP000276776"/>
    </source>
</evidence>
<dbReference type="Proteomes" id="UP000276776">
    <property type="component" value="Unassembled WGS sequence"/>
</dbReference>
<protein>
    <submittedName>
        <fullName evidence="3">Ribosomal_L7Ae domain-containing protein</fullName>
    </submittedName>
</protein>
<accession>A0A0N5CRX2</accession>
<proteinExistence type="predicted"/>
<sequence>MTNEQLLVNSEACDVLRFFEGEIKRCWQPKKVPRKKHSRNAALHPDFYDKVNLWKELLKNEVAADVQEVRDLLINPLADDLERLSQISGPFKLRTNCLHALHGRILVLIHEKSDIHKTMARMSLRPGAPVMLCKFPNLVSISDCIVISCSEVEVVLKAKTTDLDISISDQLVVVPSSGLGYLTALNEFLCSQMELCINQSSITHYFLNHEASGNQKYYQACKENPVIL</sequence>
<keyword evidence="2" id="KW-1185">Reference proteome</keyword>